<dbReference type="Gene3D" id="2.20.200.10">
    <property type="entry name" value="Outer membrane efflux proteins (OEP)"/>
    <property type="match status" value="1"/>
</dbReference>
<keyword evidence="3" id="KW-0175">Coiled coil</keyword>
<comment type="caution">
    <text evidence="4">The sequence shown here is derived from an EMBL/GenBank/DDBJ whole genome shotgun (WGS) entry which is preliminary data.</text>
</comment>
<keyword evidence="2 4" id="KW-0449">Lipoprotein</keyword>
<evidence type="ECO:0000313" key="4">
    <source>
        <dbReference type="EMBL" id="PPK95051.1"/>
    </source>
</evidence>
<sequence length="478" mass="53724">MKTNSIIKALVAVLIVLLVHSCALPKVTQKDPNKNLPTTYQNEVTDSVNSAKADWKTFFEDPALTNLIDEAVVNNKEVNIMLQKIMMSQNEIQTRKGEYLPFVNLGAGAEVEKVGRYTRNGAVEENLNIRDGKAFPDPLGDFKLGATASWELDIWKKLRNAKKAAVLEYLATTEGKNLLVTNLVSEVARSYYELVALDNELQNLNQNIEIQENALEVVKLLKEGARTTSLAVKRFQAEVQKNKSEVYLVKQEIRETENEINFLLGRTPQPIVRNATDFIDLVPKIVQTGIPSQLLQNRPDVRQAELELAASRLNIKVAKADFYPSIGIKAGVGFNAFNPKFLLNTPESLLYSAAADIMAPLVNRNAIKAAYKNANSRQIQAAFEYEQQLLNAYKEVANQVSNLDYLVKSYNLKEQQVQSLTESIEIANQLFQYARADYMEVLLTQRDALEARKELIHTKKEQMIATVDLYKALGGGWR</sequence>
<dbReference type="OrthoDB" id="9770517at2"/>
<keyword evidence="2" id="KW-0564">Palmitate</keyword>
<evidence type="ECO:0000256" key="3">
    <source>
        <dbReference type="SAM" id="Coils"/>
    </source>
</evidence>
<feature type="chain" id="PRO_5015371362" evidence="2">
    <location>
        <begin position="26"/>
        <end position="478"/>
    </location>
</feature>
<dbReference type="PANTHER" id="PTHR30203:SF30">
    <property type="entry name" value="OUTER MEMBRANE PROTEIN-RELATED"/>
    <property type="match status" value="1"/>
</dbReference>
<dbReference type="SUPFAM" id="SSF56954">
    <property type="entry name" value="Outer membrane efflux proteins (OEP)"/>
    <property type="match status" value="1"/>
</dbReference>
<name>A0A2S6ILJ2_9FLAO</name>
<proteinExistence type="inferred from homology"/>
<organism evidence="4 5">
    <name type="scientific">Nonlabens xylanidelens</name>
    <dbReference type="NCBI Taxonomy" id="191564"/>
    <lineage>
        <taxon>Bacteria</taxon>
        <taxon>Pseudomonadati</taxon>
        <taxon>Bacteroidota</taxon>
        <taxon>Flavobacteriia</taxon>
        <taxon>Flavobacteriales</taxon>
        <taxon>Flavobacteriaceae</taxon>
        <taxon>Nonlabens</taxon>
    </lineage>
</organism>
<comment type="similarity">
    <text evidence="1 2">Belongs to the outer membrane factor (OMF) (TC 1.B.17) family.</text>
</comment>
<evidence type="ECO:0000256" key="1">
    <source>
        <dbReference type="ARBA" id="ARBA00007613"/>
    </source>
</evidence>
<dbReference type="PANTHER" id="PTHR30203">
    <property type="entry name" value="OUTER MEMBRANE CATION EFFLUX PROTEIN"/>
    <property type="match status" value="1"/>
</dbReference>
<dbReference type="InterPro" id="IPR003423">
    <property type="entry name" value="OMP_efflux"/>
</dbReference>
<dbReference type="GO" id="GO:0015562">
    <property type="term" value="F:efflux transmembrane transporter activity"/>
    <property type="evidence" value="ECO:0007669"/>
    <property type="project" value="InterPro"/>
</dbReference>
<keyword evidence="2" id="KW-0732">Signal</keyword>
<dbReference type="AlphaFoldDB" id="A0A2S6ILJ2"/>
<keyword evidence="2" id="KW-0812">Transmembrane</keyword>
<dbReference type="RefSeq" id="WP_104515482.1">
    <property type="nucleotide sequence ID" value="NZ_MQVW01000024.1"/>
</dbReference>
<dbReference type="InterPro" id="IPR010131">
    <property type="entry name" value="MdtP/NodT-like"/>
</dbReference>
<dbReference type="GO" id="GO:0005886">
    <property type="term" value="C:plasma membrane"/>
    <property type="evidence" value="ECO:0007669"/>
    <property type="project" value="UniProtKB-SubCell"/>
</dbReference>
<reference evidence="4 5" key="1">
    <citation type="submission" date="2018-02" db="EMBL/GenBank/DDBJ databases">
        <title>Genomic Encyclopedia of Archaeal and Bacterial Type Strains, Phase II (KMG-II): from individual species to whole genera.</title>
        <authorList>
            <person name="Goeker M."/>
        </authorList>
    </citation>
    <scope>NUCLEOTIDE SEQUENCE [LARGE SCALE GENOMIC DNA]</scope>
    <source>
        <strain evidence="4 5">DSM 16809</strain>
    </source>
</reference>
<keyword evidence="5" id="KW-1185">Reference proteome</keyword>
<feature type="coiled-coil region" evidence="3">
    <location>
        <begin position="194"/>
        <end position="221"/>
    </location>
</feature>
<gene>
    <name evidence="4" type="ORF">LY01_01804</name>
</gene>
<comment type="subcellular location">
    <subcellularLocation>
        <location evidence="2">Cell membrane</location>
        <topology evidence="2">Lipid-anchor</topology>
    </subcellularLocation>
</comment>
<dbReference type="Proteomes" id="UP000239002">
    <property type="component" value="Unassembled WGS sequence"/>
</dbReference>
<dbReference type="Gene3D" id="1.20.1600.10">
    <property type="entry name" value="Outer membrane efflux proteins (OEP)"/>
    <property type="match status" value="1"/>
</dbReference>
<protein>
    <submittedName>
        <fullName evidence="4">NodT family efflux transporter outer membrane factor (OMF) lipoprotein</fullName>
    </submittedName>
</protein>
<evidence type="ECO:0000313" key="5">
    <source>
        <dbReference type="Proteomes" id="UP000239002"/>
    </source>
</evidence>
<accession>A0A2S6ILJ2</accession>
<dbReference type="EMBL" id="PTJE01000003">
    <property type="protein sequence ID" value="PPK95051.1"/>
    <property type="molecule type" value="Genomic_DNA"/>
</dbReference>
<keyword evidence="2" id="KW-0472">Membrane</keyword>
<dbReference type="Pfam" id="PF02321">
    <property type="entry name" value="OEP"/>
    <property type="match status" value="2"/>
</dbReference>
<keyword evidence="2" id="KW-1134">Transmembrane beta strand</keyword>
<feature type="signal peptide" evidence="2">
    <location>
        <begin position="1"/>
        <end position="25"/>
    </location>
</feature>
<dbReference type="NCBIfam" id="TIGR01845">
    <property type="entry name" value="outer_NodT"/>
    <property type="match status" value="1"/>
</dbReference>
<evidence type="ECO:0000256" key="2">
    <source>
        <dbReference type="RuleBase" id="RU362097"/>
    </source>
</evidence>